<accession>B6U2A7</accession>
<name>B6U2A7_MAIZE</name>
<dbReference type="EMBL" id="EU971372">
    <property type="protein sequence ID" value="ACG43490.1"/>
    <property type="molecule type" value="mRNA"/>
</dbReference>
<feature type="region of interest" description="Disordered" evidence="1">
    <location>
        <begin position="53"/>
        <end position="121"/>
    </location>
</feature>
<dbReference type="PANTHER" id="PTHR35485">
    <property type="entry name" value="OS01G0888900 PROTEIN"/>
    <property type="match status" value="1"/>
</dbReference>
<dbReference type="PANTHER" id="PTHR35485:SF9">
    <property type="entry name" value="OS09G0518750 PROTEIN"/>
    <property type="match status" value="1"/>
</dbReference>
<dbReference type="AlphaFoldDB" id="B6U2A7"/>
<feature type="compositionally biased region" description="Basic and acidic residues" evidence="1">
    <location>
        <begin position="93"/>
        <end position="109"/>
    </location>
</feature>
<evidence type="ECO:0000256" key="1">
    <source>
        <dbReference type="SAM" id="MobiDB-lite"/>
    </source>
</evidence>
<proteinExistence type="evidence at transcript level"/>
<organism evidence="2">
    <name type="scientific">Zea mays</name>
    <name type="common">Maize</name>
    <dbReference type="NCBI Taxonomy" id="4577"/>
    <lineage>
        <taxon>Eukaryota</taxon>
        <taxon>Viridiplantae</taxon>
        <taxon>Streptophyta</taxon>
        <taxon>Embryophyta</taxon>
        <taxon>Tracheophyta</taxon>
        <taxon>Spermatophyta</taxon>
        <taxon>Magnoliopsida</taxon>
        <taxon>Liliopsida</taxon>
        <taxon>Poales</taxon>
        <taxon>Poaceae</taxon>
        <taxon>PACMAD clade</taxon>
        <taxon>Panicoideae</taxon>
        <taxon>Andropogonodae</taxon>
        <taxon>Andropogoneae</taxon>
        <taxon>Tripsacinae</taxon>
        <taxon>Zea</taxon>
    </lineage>
</organism>
<protein>
    <submittedName>
        <fullName evidence="2">Uncharacterized protein</fullName>
    </submittedName>
</protein>
<reference evidence="2" key="1">
    <citation type="journal article" date="2009" name="Plant Mol. Biol.">
        <title>Insights into corn genes derived from large-scale cDNA sequencing.</title>
        <authorList>
            <person name="Alexandrov N.N."/>
            <person name="Brover V.V."/>
            <person name="Freidin S."/>
            <person name="Troukhan M.E."/>
            <person name="Tatarinova T.V."/>
            <person name="Zhang H."/>
            <person name="Swaller T.J."/>
            <person name="Lu Y.P."/>
            <person name="Bouck J."/>
            <person name="Flavell R.B."/>
            <person name="Feldmann K.A."/>
        </authorList>
    </citation>
    <scope>NUCLEOTIDE SEQUENCE</scope>
</reference>
<evidence type="ECO:0000313" key="2">
    <source>
        <dbReference type="EMBL" id="ACG43490.1"/>
    </source>
</evidence>
<sequence>MPCSFCHSREISISVAAAAEVGGADHRSMSMEGLIPFVCGAISKRRAAKRAVDYERLSSAGAPPTRGWGHERLPGGAYDHPRSQSCRFAARSSPDERGFSRDEGVRDEPSPPGGDGWRGLSKSRRFSSMRFFGCVSGA</sequence>
<dbReference type="ExpressionAtlas" id="B6U2A7">
    <property type="expression patterns" value="baseline and differential"/>
</dbReference>